<evidence type="ECO:0000313" key="1">
    <source>
        <dbReference type="EMBL" id="MBG9386433.1"/>
    </source>
</evidence>
<dbReference type="InterPro" id="IPR029069">
    <property type="entry name" value="HotDog_dom_sf"/>
</dbReference>
<comment type="caution">
    <text evidence="1">The sequence shown here is derived from an EMBL/GenBank/DDBJ whole genome shotgun (WGS) entry which is preliminary data.</text>
</comment>
<organism evidence="1 2">
    <name type="scientific">Caenimonas aquaedulcis</name>
    <dbReference type="NCBI Taxonomy" id="2793270"/>
    <lineage>
        <taxon>Bacteria</taxon>
        <taxon>Pseudomonadati</taxon>
        <taxon>Pseudomonadota</taxon>
        <taxon>Betaproteobacteria</taxon>
        <taxon>Burkholderiales</taxon>
        <taxon>Comamonadaceae</taxon>
        <taxon>Caenimonas</taxon>
    </lineage>
</organism>
<dbReference type="AlphaFoldDB" id="A0A931ME14"/>
<dbReference type="Proteomes" id="UP000651050">
    <property type="component" value="Unassembled WGS sequence"/>
</dbReference>
<dbReference type="EMBL" id="JADWYS010000001">
    <property type="protein sequence ID" value="MBG9386433.1"/>
    <property type="molecule type" value="Genomic_DNA"/>
</dbReference>
<name>A0A931ME14_9BURK</name>
<accession>A0A931ME14</accession>
<reference evidence="1" key="1">
    <citation type="submission" date="2020-11" db="EMBL/GenBank/DDBJ databases">
        <title>Bacterial whole genome sequence for Caenimonas sp. DR4.4.</title>
        <authorList>
            <person name="Le V."/>
            <person name="Ko S.-R."/>
            <person name="Ahn C.-Y."/>
            <person name="Oh H.-M."/>
        </authorList>
    </citation>
    <scope>NUCLEOTIDE SEQUENCE</scope>
    <source>
        <strain evidence="1">DR4.4</strain>
    </source>
</reference>
<dbReference type="Gene3D" id="3.10.129.10">
    <property type="entry name" value="Hotdog Thioesterase"/>
    <property type="match status" value="1"/>
</dbReference>
<keyword evidence="2" id="KW-1185">Reference proteome</keyword>
<proteinExistence type="predicted"/>
<dbReference type="SUPFAM" id="SSF54637">
    <property type="entry name" value="Thioesterase/thiol ester dehydrase-isomerase"/>
    <property type="match status" value="1"/>
</dbReference>
<sequence>MRATPRFEDVEVGLELPPLVKGPLTTAHLMRWSASMENWHKIHYDRTFAQEHDHLPDLLINGSFKQQFVLQFLKDWAGPKGWPWKSSFQFRAMNKVGETLTVWGRVTGKREMKGYGLVDIDTGVTNEHGVESTPGKAVVVLPYRDGPALPYPFVAEAGA</sequence>
<protein>
    <submittedName>
        <fullName evidence="1">Acyl dehydratase</fullName>
    </submittedName>
</protein>
<evidence type="ECO:0000313" key="2">
    <source>
        <dbReference type="Proteomes" id="UP000651050"/>
    </source>
</evidence>
<gene>
    <name evidence="1" type="ORF">I5803_00220</name>
</gene>